<proteinExistence type="predicted"/>
<dbReference type="Proteomes" id="UP000636479">
    <property type="component" value="Unassembled WGS sequence"/>
</dbReference>
<feature type="signal peptide" evidence="2">
    <location>
        <begin position="1"/>
        <end position="24"/>
    </location>
</feature>
<dbReference type="OrthoDB" id="2590241at2759"/>
<dbReference type="RefSeq" id="XP_037222395.1">
    <property type="nucleotide sequence ID" value="XM_037362103.1"/>
</dbReference>
<feature type="compositionally biased region" description="Basic and acidic residues" evidence="1">
    <location>
        <begin position="309"/>
        <end position="344"/>
    </location>
</feature>
<dbReference type="EMBL" id="JACAZF010000004">
    <property type="protein sequence ID" value="KAF7307376.1"/>
    <property type="molecule type" value="Genomic_DNA"/>
</dbReference>
<sequence>MMKPSWRRIAALFTVALLTHQCSATTKTLSSSGCRVQAWVRAEDLAPDTTSHGDLRIKVAPAHCGTKVASVALRLSLDEFAEVKYMRPGAELPPIVKADNQTRPDSQLAGGWMVRSQDKDEILYNYTAYDRALSDPALWVVKAEERKTWTTEATLFGGDLGDSPSTPLLQWSTCMTQRLQLPELVSKDYVIYAPVNKRKFNRFAAFREVDVMFVMQGPPTDMDNFVDASMSIPIAPQTCSVDDHASKREPVKMVGSPFPFPDCYVSAFDNGRLCTANVRVVDPVMCKLDKEDQSRVTRFTNDDRELHQTRLQEQKAKEPAAEAVDGDKREADAAEHKAEKDGESKMGSGAEDDDEDESVGQMIIVKFTHDLSRVHTIYHPRELLEEAQKIEKIVEASEARKQAAKIAAAEKDATSYDAKTAQLLQDRDVPRDKISCSPAAPSRRGFITRIIARSLSICKPAFRRILHISTQNKY</sequence>
<reference evidence="3" key="1">
    <citation type="submission" date="2020-05" db="EMBL/GenBank/DDBJ databases">
        <title>Mycena genomes resolve the evolution of fungal bioluminescence.</title>
        <authorList>
            <person name="Tsai I.J."/>
        </authorList>
    </citation>
    <scope>NUCLEOTIDE SEQUENCE</scope>
    <source>
        <strain evidence="3">171206Taipei</strain>
    </source>
</reference>
<evidence type="ECO:0000313" key="4">
    <source>
        <dbReference type="Proteomes" id="UP000636479"/>
    </source>
</evidence>
<accession>A0A8H6SZ90</accession>
<evidence type="ECO:0000256" key="2">
    <source>
        <dbReference type="SAM" id="SignalP"/>
    </source>
</evidence>
<protein>
    <submittedName>
        <fullName evidence="3">Uncharacterized protein</fullName>
    </submittedName>
</protein>
<organism evidence="3 4">
    <name type="scientific">Mycena indigotica</name>
    <dbReference type="NCBI Taxonomy" id="2126181"/>
    <lineage>
        <taxon>Eukaryota</taxon>
        <taxon>Fungi</taxon>
        <taxon>Dikarya</taxon>
        <taxon>Basidiomycota</taxon>
        <taxon>Agaricomycotina</taxon>
        <taxon>Agaricomycetes</taxon>
        <taxon>Agaricomycetidae</taxon>
        <taxon>Agaricales</taxon>
        <taxon>Marasmiineae</taxon>
        <taxon>Mycenaceae</taxon>
        <taxon>Mycena</taxon>
    </lineage>
</organism>
<feature type="region of interest" description="Disordered" evidence="1">
    <location>
        <begin position="309"/>
        <end position="357"/>
    </location>
</feature>
<dbReference type="AlphaFoldDB" id="A0A8H6SZ90"/>
<dbReference type="GeneID" id="59344619"/>
<name>A0A8H6SZ90_9AGAR</name>
<feature type="chain" id="PRO_5034083750" evidence="2">
    <location>
        <begin position="25"/>
        <end position="474"/>
    </location>
</feature>
<keyword evidence="2" id="KW-0732">Signal</keyword>
<gene>
    <name evidence="3" type="ORF">MIND_00531700</name>
</gene>
<comment type="caution">
    <text evidence="3">The sequence shown here is derived from an EMBL/GenBank/DDBJ whole genome shotgun (WGS) entry which is preliminary data.</text>
</comment>
<evidence type="ECO:0000256" key="1">
    <source>
        <dbReference type="SAM" id="MobiDB-lite"/>
    </source>
</evidence>
<evidence type="ECO:0000313" key="3">
    <source>
        <dbReference type="EMBL" id="KAF7307376.1"/>
    </source>
</evidence>
<keyword evidence="4" id="KW-1185">Reference proteome</keyword>